<comment type="caution">
    <text evidence="4">The sequence shown here is derived from an EMBL/GenBank/DDBJ whole genome shotgun (WGS) entry which is preliminary data.</text>
</comment>
<evidence type="ECO:0000256" key="1">
    <source>
        <dbReference type="ARBA" id="ARBA00008520"/>
    </source>
</evidence>
<reference evidence="4 5" key="1">
    <citation type="submission" date="2018-03" db="EMBL/GenBank/DDBJ databases">
        <title>Genome assembly of novel Miniimonas species PCH200.</title>
        <authorList>
            <person name="Thakur V."/>
            <person name="Kumar V."/>
            <person name="Singh D."/>
        </authorList>
    </citation>
    <scope>NUCLEOTIDE SEQUENCE [LARGE SCALE GENOMIC DNA]</scope>
    <source>
        <strain evidence="4 5">PCH200</strain>
    </source>
</reference>
<keyword evidence="2" id="KW-0813">Transport</keyword>
<organism evidence="4 5">
    <name type="scientific">Serinibacter arcticus</name>
    <dbReference type="NCBI Taxonomy" id="1655435"/>
    <lineage>
        <taxon>Bacteria</taxon>
        <taxon>Bacillati</taxon>
        <taxon>Actinomycetota</taxon>
        <taxon>Actinomycetes</taxon>
        <taxon>Micrococcales</taxon>
        <taxon>Beutenbergiaceae</taxon>
        <taxon>Serinibacter</taxon>
    </lineage>
</organism>
<accession>A0A2U1ZWU3</accession>
<dbReference type="Proteomes" id="UP000245166">
    <property type="component" value="Unassembled WGS sequence"/>
</dbReference>
<dbReference type="Gene3D" id="3.40.190.10">
    <property type="entry name" value="Periplasmic binding protein-like II"/>
    <property type="match status" value="2"/>
</dbReference>
<comment type="similarity">
    <text evidence="1">Belongs to the bacterial solute-binding protein 1 family.</text>
</comment>
<evidence type="ECO:0000256" key="2">
    <source>
        <dbReference type="ARBA" id="ARBA00022448"/>
    </source>
</evidence>
<dbReference type="Pfam" id="PF13416">
    <property type="entry name" value="SBP_bac_8"/>
    <property type="match status" value="1"/>
</dbReference>
<dbReference type="PANTHER" id="PTHR43649">
    <property type="entry name" value="ARABINOSE-BINDING PROTEIN-RELATED"/>
    <property type="match status" value="1"/>
</dbReference>
<evidence type="ECO:0000256" key="3">
    <source>
        <dbReference type="SAM" id="SignalP"/>
    </source>
</evidence>
<feature type="chain" id="PRO_5039662462" evidence="3">
    <location>
        <begin position="30"/>
        <end position="464"/>
    </location>
</feature>
<name>A0A2U1ZWU3_9MICO</name>
<dbReference type="RefSeq" id="WP_109229815.1">
    <property type="nucleotide sequence ID" value="NZ_PYHR01000002.1"/>
</dbReference>
<dbReference type="PROSITE" id="PS51257">
    <property type="entry name" value="PROKAR_LIPOPROTEIN"/>
    <property type="match status" value="1"/>
</dbReference>
<evidence type="ECO:0000313" key="5">
    <source>
        <dbReference type="Proteomes" id="UP000245166"/>
    </source>
</evidence>
<dbReference type="EMBL" id="PYHR01000002">
    <property type="protein sequence ID" value="PWD51434.1"/>
    <property type="molecule type" value="Genomic_DNA"/>
</dbReference>
<keyword evidence="3" id="KW-0732">Signal</keyword>
<protein>
    <submittedName>
        <fullName evidence="4">Sugar ABC transporter substrate-binding protein</fullName>
    </submittedName>
</protein>
<feature type="signal peptide" evidence="3">
    <location>
        <begin position="1"/>
        <end position="29"/>
    </location>
</feature>
<dbReference type="InterPro" id="IPR050490">
    <property type="entry name" value="Bact_solute-bd_prot1"/>
</dbReference>
<sequence>MTSSIRIRKRGSAAIVATAALALVLSACSGGDSGGGDSGDGGDGGDAAATEIDCAPYEEFGDLEGTTVSVYTSIVEPESDTQIESYKPFTECTGVEIAYEGSREFEAQLLLRIQSNTLPDIAFLPQPGLLRTIVAEYPDAIKPAPEATTAMVEEYFNGAWKEYGSVDGTFYAAPLGSNVKSFVWYSPSMFEEAGYEVPETWDDMMALSEEIAGAGGALPWCAGVESGDATGWAGTDFIEDVVLRSAGIDVYDQWVTHEIPFNDPAIVEAFDTAGEILKNPDYVNAGLGGVDSIATTPWGTAGLGVLDGTCWMHRAANFYATQLPEGTNVAPDGDIWAFYLPGDGETSPVLVGGEFTAAFADRPEVQAFQTYLASADWANAKAIATPDGGWISANQGLERDNLTQEFDLLSYDALNADPEAQRFDGSDLMPGNVGAGTFWTGIVNWLTGSSTEDVVDTIEASWQD</sequence>
<dbReference type="AlphaFoldDB" id="A0A2U1ZWU3"/>
<proteinExistence type="inferred from homology"/>
<keyword evidence="5" id="KW-1185">Reference proteome</keyword>
<dbReference type="PANTHER" id="PTHR43649:SF29">
    <property type="entry name" value="OSMOPROTECTIVE COMPOUNDS-BINDING PROTEIN GGTB"/>
    <property type="match status" value="1"/>
</dbReference>
<dbReference type="SUPFAM" id="SSF53850">
    <property type="entry name" value="Periplasmic binding protein-like II"/>
    <property type="match status" value="1"/>
</dbReference>
<dbReference type="InterPro" id="IPR006059">
    <property type="entry name" value="SBP"/>
</dbReference>
<dbReference type="OrthoDB" id="8663148at2"/>
<gene>
    <name evidence="4" type="ORF">C8046_12980</name>
</gene>
<evidence type="ECO:0000313" key="4">
    <source>
        <dbReference type="EMBL" id="PWD51434.1"/>
    </source>
</evidence>